<dbReference type="Proteomes" id="UP000001542">
    <property type="component" value="Unassembled WGS sequence"/>
</dbReference>
<sequence>MQQIGRVIVTKPPTSMVYSNPLKKEILLVIAIACAVMIMLLITLFTRACCTSDPQEIVPDDNIDNTNQNLNAANDIQDLEDL</sequence>
<keyword evidence="1" id="KW-0472">Membrane</keyword>
<dbReference type="InParanoid" id="A2FLW3"/>
<keyword evidence="1" id="KW-0812">Transmembrane</keyword>
<dbReference type="VEuPathDB" id="TrichDB:TVAG_336590"/>
<reference evidence="2" key="2">
    <citation type="journal article" date="2007" name="Science">
        <title>Draft genome sequence of the sexually transmitted pathogen Trichomonas vaginalis.</title>
        <authorList>
            <person name="Carlton J.M."/>
            <person name="Hirt R.P."/>
            <person name="Silva J.C."/>
            <person name="Delcher A.L."/>
            <person name="Schatz M."/>
            <person name="Zhao Q."/>
            <person name="Wortman J.R."/>
            <person name="Bidwell S.L."/>
            <person name="Alsmark U.C.M."/>
            <person name="Besteiro S."/>
            <person name="Sicheritz-Ponten T."/>
            <person name="Noel C.J."/>
            <person name="Dacks J.B."/>
            <person name="Foster P.G."/>
            <person name="Simillion C."/>
            <person name="Van de Peer Y."/>
            <person name="Miranda-Saavedra D."/>
            <person name="Barton G.J."/>
            <person name="Westrop G.D."/>
            <person name="Mueller S."/>
            <person name="Dessi D."/>
            <person name="Fiori P.L."/>
            <person name="Ren Q."/>
            <person name="Paulsen I."/>
            <person name="Zhang H."/>
            <person name="Bastida-Corcuera F.D."/>
            <person name="Simoes-Barbosa A."/>
            <person name="Brown M.T."/>
            <person name="Hayes R.D."/>
            <person name="Mukherjee M."/>
            <person name="Okumura C.Y."/>
            <person name="Schneider R."/>
            <person name="Smith A.J."/>
            <person name="Vanacova S."/>
            <person name="Villalvazo M."/>
            <person name="Haas B.J."/>
            <person name="Pertea M."/>
            <person name="Feldblyum T.V."/>
            <person name="Utterback T.R."/>
            <person name="Shu C.L."/>
            <person name="Osoegawa K."/>
            <person name="de Jong P.J."/>
            <person name="Hrdy I."/>
            <person name="Horvathova L."/>
            <person name="Zubacova Z."/>
            <person name="Dolezal P."/>
            <person name="Malik S.B."/>
            <person name="Logsdon J.M. Jr."/>
            <person name="Henze K."/>
            <person name="Gupta A."/>
            <person name="Wang C.C."/>
            <person name="Dunne R.L."/>
            <person name="Upcroft J.A."/>
            <person name="Upcroft P."/>
            <person name="White O."/>
            <person name="Salzberg S.L."/>
            <person name="Tang P."/>
            <person name="Chiu C.-H."/>
            <person name="Lee Y.-S."/>
            <person name="Embley T.M."/>
            <person name="Coombs G.H."/>
            <person name="Mottram J.C."/>
            <person name="Tachezy J."/>
            <person name="Fraser-Liggett C.M."/>
            <person name="Johnson P.J."/>
        </authorList>
    </citation>
    <scope>NUCLEOTIDE SEQUENCE [LARGE SCALE GENOMIC DNA]</scope>
    <source>
        <strain evidence="2">G3</strain>
    </source>
</reference>
<gene>
    <name evidence="2" type="ORF">TVAG_336590</name>
</gene>
<dbReference type="EMBL" id="DS113876">
    <property type="protein sequence ID" value="EAX94096.1"/>
    <property type="molecule type" value="Genomic_DNA"/>
</dbReference>
<keyword evidence="3" id="KW-1185">Reference proteome</keyword>
<organism evidence="2 3">
    <name type="scientific">Trichomonas vaginalis (strain ATCC PRA-98 / G3)</name>
    <dbReference type="NCBI Taxonomy" id="412133"/>
    <lineage>
        <taxon>Eukaryota</taxon>
        <taxon>Metamonada</taxon>
        <taxon>Parabasalia</taxon>
        <taxon>Trichomonadida</taxon>
        <taxon>Trichomonadidae</taxon>
        <taxon>Trichomonas</taxon>
    </lineage>
</organism>
<protein>
    <submittedName>
        <fullName evidence="2">Uncharacterized protein</fullName>
    </submittedName>
</protein>
<accession>A2FLW3</accession>
<evidence type="ECO:0000313" key="3">
    <source>
        <dbReference type="Proteomes" id="UP000001542"/>
    </source>
</evidence>
<evidence type="ECO:0000256" key="1">
    <source>
        <dbReference type="SAM" id="Phobius"/>
    </source>
</evidence>
<evidence type="ECO:0000313" key="2">
    <source>
        <dbReference type="EMBL" id="EAX94096.1"/>
    </source>
</evidence>
<proteinExistence type="predicted"/>
<keyword evidence="1" id="KW-1133">Transmembrane helix</keyword>
<name>A2FLW3_TRIV3</name>
<reference evidence="2" key="1">
    <citation type="submission" date="2006-10" db="EMBL/GenBank/DDBJ databases">
        <authorList>
            <person name="Amadeo P."/>
            <person name="Zhao Q."/>
            <person name="Wortman J."/>
            <person name="Fraser-Liggett C."/>
            <person name="Carlton J."/>
        </authorList>
    </citation>
    <scope>NUCLEOTIDE SEQUENCE</scope>
    <source>
        <strain evidence="2">G3</strain>
    </source>
</reference>
<feature type="transmembrane region" description="Helical" evidence="1">
    <location>
        <begin position="26"/>
        <end position="45"/>
    </location>
</feature>
<dbReference type="AlphaFoldDB" id="A2FLW3"/>